<feature type="region of interest" description="Disordered" evidence="1">
    <location>
        <begin position="375"/>
        <end position="395"/>
    </location>
</feature>
<dbReference type="GO" id="GO:0030466">
    <property type="term" value="P:silent mating-type cassette heterochromatin formation"/>
    <property type="evidence" value="ECO:0007669"/>
    <property type="project" value="TreeGrafter"/>
</dbReference>
<feature type="compositionally biased region" description="Basic and acidic residues" evidence="1">
    <location>
        <begin position="851"/>
        <end position="862"/>
    </location>
</feature>
<feature type="compositionally biased region" description="Basic and acidic residues" evidence="1">
    <location>
        <begin position="931"/>
        <end position="949"/>
    </location>
</feature>
<proteinExistence type="predicted"/>
<feature type="region of interest" description="Disordered" evidence="1">
    <location>
        <begin position="747"/>
        <end position="1041"/>
    </location>
</feature>
<feature type="compositionally biased region" description="Polar residues" evidence="1">
    <location>
        <begin position="869"/>
        <end position="892"/>
    </location>
</feature>
<feature type="compositionally biased region" description="Polar residues" evidence="1">
    <location>
        <begin position="1019"/>
        <end position="1029"/>
    </location>
</feature>
<dbReference type="GO" id="GO:0006357">
    <property type="term" value="P:regulation of transcription by RNA polymerase II"/>
    <property type="evidence" value="ECO:0007669"/>
    <property type="project" value="TreeGrafter"/>
</dbReference>
<name>A0A9W9KHU2_9EURO</name>
<dbReference type="InterPro" id="IPR042403">
    <property type="entry name" value="Spt21/Ams2"/>
</dbReference>
<dbReference type="AlphaFoldDB" id="A0A9W9KHU2"/>
<feature type="domain" description="Ams2/SPT21 N-terminal" evidence="2">
    <location>
        <begin position="7"/>
        <end position="149"/>
    </location>
</feature>
<feature type="region of interest" description="Disordered" evidence="1">
    <location>
        <begin position="1146"/>
        <end position="1180"/>
    </location>
</feature>
<feature type="compositionally biased region" description="Basic residues" evidence="1">
    <location>
        <begin position="758"/>
        <end position="767"/>
    </location>
</feature>
<dbReference type="SUPFAM" id="SSF57716">
    <property type="entry name" value="Glucocorticoid receptor-like (DNA-binding domain)"/>
    <property type="match status" value="1"/>
</dbReference>
<dbReference type="GO" id="GO:0000183">
    <property type="term" value="P:rDNA heterochromatin formation"/>
    <property type="evidence" value="ECO:0007669"/>
    <property type="project" value="TreeGrafter"/>
</dbReference>
<gene>
    <name evidence="3" type="ORF">N7456_003819</name>
</gene>
<feature type="compositionally biased region" description="Acidic residues" evidence="1">
    <location>
        <begin position="815"/>
        <end position="833"/>
    </location>
</feature>
<dbReference type="Gene3D" id="3.30.50.10">
    <property type="entry name" value="Erythroid Transcription Factor GATA-1, subunit A"/>
    <property type="match status" value="1"/>
</dbReference>
<dbReference type="Proteomes" id="UP001149165">
    <property type="component" value="Unassembled WGS sequence"/>
</dbReference>
<keyword evidence="4" id="KW-1185">Reference proteome</keyword>
<dbReference type="InterPro" id="IPR057725">
    <property type="entry name" value="Ams2-SPT21_N"/>
</dbReference>
<dbReference type="FunFam" id="3.30.50.10:FF:000067">
    <property type="entry name" value="GATA transcription factor (Ams2), putative"/>
    <property type="match status" value="1"/>
</dbReference>
<evidence type="ECO:0000313" key="4">
    <source>
        <dbReference type="Proteomes" id="UP001149165"/>
    </source>
</evidence>
<comment type="caution">
    <text evidence="3">The sequence shown here is derived from an EMBL/GenBank/DDBJ whole genome shotgun (WGS) entry which is preliminary data.</text>
</comment>
<protein>
    <recommendedName>
        <fullName evidence="2">Ams2/SPT21 N-terminal domain-containing protein</fullName>
    </recommendedName>
</protein>
<reference evidence="3" key="1">
    <citation type="submission" date="2022-11" db="EMBL/GenBank/DDBJ databases">
        <authorList>
            <person name="Petersen C."/>
        </authorList>
    </citation>
    <scope>NUCLEOTIDE SEQUENCE</scope>
    <source>
        <strain evidence="3">IBT 30069</strain>
    </source>
</reference>
<evidence type="ECO:0000313" key="3">
    <source>
        <dbReference type="EMBL" id="KAJ5107144.1"/>
    </source>
</evidence>
<reference evidence="3" key="2">
    <citation type="journal article" date="2023" name="IMA Fungus">
        <title>Comparative genomic study of the Penicillium genus elucidates a diverse pangenome and 15 lateral gene transfer events.</title>
        <authorList>
            <person name="Petersen C."/>
            <person name="Sorensen T."/>
            <person name="Nielsen M.R."/>
            <person name="Sondergaard T.E."/>
            <person name="Sorensen J.L."/>
            <person name="Fitzpatrick D.A."/>
            <person name="Frisvad J.C."/>
            <person name="Nielsen K.L."/>
        </authorList>
    </citation>
    <scope>NUCLEOTIDE SEQUENCE</scope>
    <source>
        <strain evidence="3">IBT 30069</strain>
    </source>
</reference>
<dbReference type="Pfam" id="PF25823">
    <property type="entry name" value="Ams2-SPT21_N"/>
    <property type="match status" value="1"/>
</dbReference>
<feature type="region of interest" description="Disordered" evidence="1">
    <location>
        <begin position="492"/>
        <end position="592"/>
    </location>
</feature>
<feature type="compositionally biased region" description="Polar residues" evidence="1">
    <location>
        <begin position="241"/>
        <end position="288"/>
    </location>
</feature>
<dbReference type="PANTHER" id="PTHR39147">
    <property type="entry name" value="PROTEIN SPT21"/>
    <property type="match status" value="1"/>
</dbReference>
<feature type="compositionally biased region" description="Polar residues" evidence="1">
    <location>
        <begin position="497"/>
        <end position="506"/>
    </location>
</feature>
<organism evidence="3 4">
    <name type="scientific">Penicillium angulare</name>
    <dbReference type="NCBI Taxonomy" id="116970"/>
    <lineage>
        <taxon>Eukaryota</taxon>
        <taxon>Fungi</taxon>
        <taxon>Dikarya</taxon>
        <taxon>Ascomycota</taxon>
        <taxon>Pezizomycotina</taxon>
        <taxon>Eurotiomycetes</taxon>
        <taxon>Eurotiomycetidae</taxon>
        <taxon>Eurotiales</taxon>
        <taxon>Aspergillaceae</taxon>
        <taxon>Penicillium</taxon>
    </lineage>
</organism>
<feature type="compositionally biased region" description="Low complexity" evidence="1">
    <location>
        <begin position="788"/>
        <end position="800"/>
    </location>
</feature>
<dbReference type="InterPro" id="IPR000679">
    <property type="entry name" value="Znf_GATA"/>
</dbReference>
<feature type="compositionally biased region" description="Polar residues" evidence="1">
    <location>
        <begin position="560"/>
        <end position="570"/>
    </location>
</feature>
<evidence type="ECO:0000259" key="2">
    <source>
        <dbReference type="Pfam" id="PF25823"/>
    </source>
</evidence>
<dbReference type="InterPro" id="IPR013088">
    <property type="entry name" value="Znf_NHR/GATA"/>
</dbReference>
<evidence type="ECO:0000256" key="1">
    <source>
        <dbReference type="SAM" id="MobiDB-lite"/>
    </source>
</evidence>
<feature type="region of interest" description="Disordered" evidence="1">
    <location>
        <begin position="228"/>
        <end position="340"/>
    </location>
</feature>
<dbReference type="GO" id="GO:0043565">
    <property type="term" value="F:sequence-specific DNA binding"/>
    <property type="evidence" value="ECO:0007669"/>
    <property type="project" value="InterPro"/>
</dbReference>
<dbReference type="CDD" id="cd00202">
    <property type="entry name" value="ZnF_GATA"/>
    <property type="match status" value="1"/>
</dbReference>
<accession>A0A9W9KHU2</accession>
<dbReference type="PANTHER" id="PTHR39147:SF1">
    <property type="entry name" value="PROTEIN SPT21"/>
    <property type="match status" value="1"/>
</dbReference>
<dbReference type="GO" id="GO:0008270">
    <property type="term" value="F:zinc ion binding"/>
    <property type="evidence" value="ECO:0007669"/>
    <property type="project" value="InterPro"/>
</dbReference>
<dbReference type="OrthoDB" id="3199820at2759"/>
<sequence length="1180" mass="130125">MDTQDGITVRPMRLKVLYTFDNESKTNCLARWPHVLEIQTAYLDENTAVGVIELKTCIQAIVSASPELVAQLGKDYTVYAYDYSEYETPLVGQGMLSWVLASASPTPEAPAHQSKTMVTGRVCKNPLGLFSKGAGAQETLEVKLRLVPVPTVMQSQYLDSMQKYRDLSNMIPHDFDAQSWTNFVRQNPALMDAARNQSQDRMNASSPMGGSGIERFHQILSEGATPREFSGYERNEPMRSISPTQSFGAPSRVSTPGGSHTPMQHPQPQSRQQFNQSSDMIRPSSSASNRDDDFQTQRCHSRRDSIQSGYASGGDDPMDPQPRKRAKVYQASWPGKSDMNIERQPSSLRVAASTAASVRIHRPTPVNPAIAAEQSLEEPVRPPTPIMRPGNGPRRPRLPASLLRESSVTSYTTPYLHSDDIATDQTGQSPEESRYQGLFEPPFTMPSSPPIMDARFAAKSSPVLPPIGLDTDSGFMSGGLDDLLDSEAVTPIESGQRAESQGITDANRSRPVRSAVQVNSPASVAGIAADTQADSTAPVETPKEHLSRQSLPPQPRPVSSAGSRPVSRNSVRLAPKPMPSENAPVVPNVPASDPVMPSCPPLQHSQTWPGPMSDVILIDPSSKSSKRRSSAKKRAKIIQDRLEEAIKSGEAPPFCENCGCIETPSWRRAWSLEVEGGEEVAKEKMKDSTMLFYLALDRNSEGAMTKFKIYQKSPHKWGDEGWTQVLLCNPCGLWLHKFKVMRPEEMWNKSNQDGTEPRKKRPVRNRRNGGPLSNPSTRTRSKAVFSMTAASSPAPTEASSVQPDDGATPQADNNPDQEADQEQEQDDEDDDEERPSKRRRANSAEPPRSTESAKTRWEHDDALEALQRAIQSSPARNMTTSKVPASEETTMTPKPLRRALFTSSRNDSPLKEMDASMVNSCSPRRSPRFTSRSEKRSSDKENQEPTPRDDLDDLFESPSMDFDMPISPTPRRRQPGRSNAMHERRLSLPYDSPSSNRHKDVRAATPSIRLTAEHLQRIQEAQDSPQASPRQHRATHKHDTASTVLSHEEMQSEAFQSLDGMILDIFDDPPGQEDFFQLSGSKDDGHNWADWLPTDYVSPSGSENNGDADEDLINAILSDPTVLKENLHNSAFNPFVFADSQVPDSGFFSSDALQTEPADALKPQSANDQSVATEEASPAA</sequence>
<dbReference type="EMBL" id="JAPQKH010000003">
    <property type="protein sequence ID" value="KAJ5107144.1"/>
    <property type="molecule type" value="Genomic_DNA"/>
</dbReference>
<feature type="compositionally biased region" description="Low complexity" evidence="1">
    <location>
        <begin position="920"/>
        <end position="930"/>
    </location>
</feature>